<dbReference type="Proteomes" id="UP000215043">
    <property type="component" value="Chromosome"/>
</dbReference>
<feature type="transmembrane region" description="Helical" evidence="2">
    <location>
        <begin position="151"/>
        <end position="173"/>
    </location>
</feature>
<sequence>MRMLSENSGGQQPRPDGDEEVDQISQQRFRAELSRAERDIAGRIDPGARAMVITGVMLVLVLTAVLPWVGGAQGWQIVAGQADPALEVGLLPRLFSINAIVAGVLLGALALATRRWSVAWVAAMLCGVVTVEGVIAIWSRQTVPAGQEGPAFGLVIAVIAMGVLAAQWLRIVWSRP</sequence>
<accession>A0A223RUG6</accession>
<keyword evidence="2" id="KW-0812">Transmembrane</keyword>
<dbReference type="KEGG" id="aey:CDG81_16035"/>
<gene>
    <name evidence="3" type="ORF">CDG81_16035</name>
</gene>
<keyword evidence="2" id="KW-1133">Transmembrane helix</keyword>
<evidence type="ECO:0000256" key="1">
    <source>
        <dbReference type="SAM" id="MobiDB-lite"/>
    </source>
</evidence>
<feature type="transmembrane region" description="Helical" evidence="2">
    <location>
        <begin position="118"/>
        <end position="139"/>
    </location>
</feature>
<dbReference type="EMBL" id="CP022752">
    <property type="protein sequence ID" value="ASU79532.1"/>
    <property type="molecule type" value="Genomic_DNA"/>
</dbReference>
<organism evidence="3 4">
    <name type="scientific">Actinopolyspora erythraea</name>
    <dbReference type="NCBI Taxonomy" id="414996"/>
    <lineage>
        <taxon>Bacteria</taxon>
        <taxon>Bacillati</taxon>
        <taxon>Actinomycetota</taxon>
        <taxon>Actinomycetes</taxon>
        <taxon>Actinopolysporales</taxon>
        <taxon>Actinopolysporaceae</taxon>
        <taxon>Actinopolyspora</taxon>
    </lineage>
</organism>
<feature type="transmembrane region" description="Helical" evidence="2">
    <location>
        <begin position="50"/>
        <end position="70"/>
    </location>
</feature>
<reference evidence="3 4" key="1">
    <citation type="submission" date="2017-08" db="EMBL/GenBank/DDBJ databases">
        <title>The complete genome sequence of moderately halophilic actinomycete Actinopolyspora erythraea YIM 90600, the producer of novel erythromycin, novel actinopolysporins A-C and tubercidin.</title>
        <authorList>
            <person name="Yin M."/>
            <person name="Tang S."/>
        </authorList>
    </citation>
    <scope>NUCLEOTIDE SEQUENCE [LARGE SCALE GENOMIC DNA]</scope>
    <source>
        <strain evidence="3 4">YIM 90600</strain>
    </source>
</reference>
<protein>
    <submittedName>
        <fullName evidence="3">Uncharacterized protein</fullName>
    </submittedName>
</protein>
<proteinExistence type="predicted"/>
<feature type="compositionally biased region" description="Polar residues" evidence="1">
    <location>
        <begin position="1"/>
        <end position="11"/>
    </location>
</feature>
<name>A0A223RUG6_9ACTN</name>
<evidence type="ECO:0000313" key="4">
    <source>
        <dbReference type="Proteomes" id="UP000215043"/>
    </source>
</evidence>
<dbReference type="AlphaFoldDB" id="A0A223RUG6"/>
<feature type="transmembrane region" description="Helical" evidence="2">
    <location>
        <begin position="90"/>
        <end position="111"/>
    </location>
</feature>
<dbReference type="OrthoDB" id="4773013at2"/>
<keyword evidence="2" id="KW-0472">Membrane</keyword>
<evidence type="ECO:0000256" key="2">
    <source>
        <dbReference type="SAM" id="Phobius"/>
    </source>
</evidence>
<evidence type="ECO:0000313" key="3">
    <source>
        <dbReference type="EMBL" id="ASU79532.1"/>
    </source>
</evidence>
<feature type="region of interest" description="Disordered" evidence="1">
    <location>
        <begin position="1"/>
        <end position="24"/>
    </location>
</feature>